<dbReference type="RefSeq" id="WP_205097793.1">
    <property type="nucleotide sequence ID" value="NZ_CAJNAQ010000002.1"/>
</dbReference>
<evidence type="ECO:0000313" key="8">
    <source>
        <dbReference type="EMBL" id="CAE6486495.1"/>
    </source>
</evidence>
<evidence type="ECO:0000256" key="6">
    <source>
        <dbReference type="SAM" id="Phobius"/>
    </source>
</evidence>
<feature type="transmembrane region" description="Helical" evidence="6">
    <location>
        <begin position="295"/>
        <end position="313"/>
    </location>
</feature>
<feature type="transmembrane region" description="Helical" evidence="6">
    <location>
        <begin position="325"/>
        <end position="344"/>
    </location>
</feature>
<dbReference type="InterPro" id="IPR003834">
    <property type="entry name" value="Cyt_c_assmbl_TM_dom"/>
</dbReference>
<evidence type="ECO:0000256" key="4">
    <source>
        <dbReference type="ARBA" id="ARBA00022989"/>
    </source>
</evidence>
<proteinExistence type="inferred from homology"/>
<evidence type="ECO:0000256" key="1">
    <source>
        <dbReference type="ARBA" id="ARBA00004141"/>
    </source>
</evidence>
<organism evidence="8 9">
    <name type="scientific">Candidatus Nitrosotenuis uzonensis</name>
    <dbReference type="NCBI Taxonomy" id="1407055"/>
    <lineage>
        <taxon>Archaea</taxon>
        <taxon>Nitrososphaerota</taxon>
        <taxon>Candidatus Nitrosotenuis</taxon>
    </lineage>
</organism>
<evidence type="ECO:0000313" key="9">
    <source>
        <dbReference type="Proteomes" id="UP000655759"/>
    </source>
</evidence>
<dbReference type="PANTHER" id="PTHR31272:SF9">
    <property type="entry name" value="BLL1027 PROTEIN"/>
    <property type="match status" value="1"/>
</dbReference>
<evidence type="ECO:0000256" key="2">
    <source>
        <dbReference type="ARBA" id="ARBA00006143"/>
    </source>
</evidence>
<comment type="caution">
    <text evidence="8">The sequence shown here is derived from an EMBL/GenBank/DDBJ whole genome shotgun (WGS) entry which is preliminary data.</text>
</comment>
<dbReference type="GO" id="GO:0016020">
    <property type="term" value="C:membrane"/>
    <property type="evidence" value="ECO:0007669"/>
    <property type="project" value="UniProtKB-SubCell"/>
</dbReference>
<dbReference type="GO" id="GO:0017004">
    <property type="term" value="P:cytochrome complex assembly"/>
    <property type="evidence" value="ECO:0007669"/>
    <property type="project" value="InterPro"/>
</dbReference>
<keyword evidence="3 6" id="KW-0812">Transmembrane</keyword>
<comment type="subcellular location">
    <subcellularLocation>
        <location evidence="1">Membrane</location>
        <topology evidence="1">Multi-pass membrane protein</topology>
    </subcellularLocation>
</comment>
<feature type="transmembrane region" description="Helical" evidence="6">
    <location>
        <begin position="205"/>
        <end position="226"/>
    </location>
</feature>
<keyword evidence="4 6" id="KW-1133">Transmembrane helix</keyword>
<feature type="transmembrane region" description="Helical" evidence="6">
    <location>
        <begin position="12"/>
        <end position="35"/>
    </location>
</feature>
<accession>A0A812EZ92</accession>
<dbReference type="PANTHER" id="PTHR31272">
    <property type="entry name" value="CYTOCHROME C-TYPE BIOGENESIS PROTEIN HI_1454-RELATED"/>
    <property type="match status" value="1"/>
</dbReference>
<dbReference type="InterPro" id="IPR051790">
    <property type="entry name" value="Cytochrome_c-biogenesis_DsbD"/>
</dbReference>
<evidence type="ECO:0000259" key="7">
    <source>
        <dbReference type="Pfam" id="PF02683"/>
    </source>
</evidence>
<sequence>MSELTQQGKGFKSFLVIAIFVLASITLFGFIYLATTPTTTLTMLLSFAGGVSNIVLPCTLPLVFIIVPIAMGASGKKGLIMAALFGIGLIITLSVYGAVVAQIGKYVGLDSATRIMYAAAGVAAFVFGLSELKLVKFKIPTYSGMPQFIQKQRDYTKVFLLGLLLGNAGVGCPNPVTYIILIFSASTGDWLQGGLLMAINGVGRIIPLLLLSALGILGVNATGGLVKRVETVRKFTGWALVVLGSFIVLNGAFGHLWYEGGVFHEGLNMVFMASGGKMIGEADIPIEEVEEKVPFMEYGALFNLIVSVVPVFWYLRKYPQERKQVLKILAIVLVWSALLFNIGLDSMQILGLSEGLPKGMEAMEGMQ</sequence>
<comment type="similarity">
    <text evidence="2">Belongs to the DsbD family.</text>
</comment>
<keyword evidence="5 6" id="KW-0472">Membrane</keyword>
<feature type="transmembrane region" description="Helical" evidence="6">
    <location>
        <begin position="115"/>
        <end position="137"/>
    </location>
</feature>
<gene>
    <name evidence="8" type="ORF">NUZ5A_20151</name>
</gene>
<feature type="transmembrane region" description="Helical" evidence="6">
    <location>
        <begin position="41"/>
        <end position="67"/>
    </location>
</feature>
<dbReference type="EMBL" id="CAJNAQ010000002">
    <property type="protein sequence ID" value="CAE6486495.1"/>
    <property type="molecule type" value="Genomic_DNA"/>
</dbReference>
<reference evidence="8" key="1">
    <citation type="submission" date="2021-02" db="EMBL/GenBank/DDBJ databases">
        <authorList>
            <person name="Han P."/>
        </authorList>
    </citation>
    <scope>NUCLEOTIDE SEQUENCE</scope>
    <source>
        <strain evidence="8">Candidatus Nitrosotenuis uzonensis 5A</strain>
    </source>
</reference>
<evidence type="ECO:0000256" key="3">
    <source>
        <dbReference type="ARBA" id="ARBA00022692"/>
    </source>
</evidence>
<evidence type="ECO:0000256" key="5">
    <source>
        <dbReference type="ARBA" id="ARBA00023136"/>
    </source>
</evidence>
<feature type="transmembrane region" description="Helical" evidence="6">
    <location>
        <begin position="158"/>
        <end position="185"/>
    </location>
</feature>
<feature type="transmembrane region" description="Helical" evidence="6">
    <location>
        <begin position="238"/>
        <end position="258"/>
    </location>
</feature>
<feature type="domain" description="Cytochrome C biogenesis protein transmembrane" evidence="7">
    <location>
        <begin position="41"/>
        <end position="232"/>
    </location>
</feature>
<dbReference type="Pfam" id="PF02683">
    <property type="entry name" value="DsbD_TM"/>
    <property type="match status" value="1"/>
</dbReference>
<protein>
    <recommendedName>
        <fullName evidence="7">Cytochrome C biogenesis protein transmembrane domain-containing protein</fullName>
    </recommendedName>
</protein>
<dbReference type="AlphaFoldDB" id="A0A812EZ92"/>
<name>A0A812EZ92_9ARCH</name>
<feature type="transmembrane region" description="Helical" evidence="6">
    <location>
        <begin position="79"/>
        <end position="103"/>
    </location>
</feature>
<dbReference type="Proteomes" id="UP000655759">
    <property type="component" value="Unassembled WGS sequence"/>
</dbReference>